<sequence length="202" mass="22414">MDLSGFGIGRSWSMKSLIVCVSTSHGNTRRVADRMAEVLHAQVVEPEQVDPHTLGDYDLVGFGSGIYYMAVHPRLRRFLRRLPQVDGVAAFTFFTSGAREIPLTSYHKPMGKQLAAKGFEVIGLFSCRGLDTVGPFGYIGGINKAGQTTTTWIGPRPSRNGFANGSRGPERRPDKWQARSATSWHWCVAWSPKFTRMPCPPR</sequence>
<dbReference type="Pfam" id="PF12724">
    <property type="entry name" value="Flavodoxin_5"/>
    <property type="match status" value="1"/>
</dbReference>
<dbReference type="InterPro" id="IPR029039">
    <property type="entry name" value="Flavoprotein-like_sf"/>
</dbReference>
<evidence type="ECO:0000313" key="3">
    <source>
        <dbReference type="EMBL" id="OOK81765.1"/>
    </source>
</evidence>
<gene>
    <name evidence="3" type="ORF">BZL30_0129</name>
</gene>
<organism evidence="3 4">
    <name type="scientific">Mycobacterium kansasii</name>
    <dbReference type="NCBI Taxonomy" id="1768"/>
    <lineage>
        <taxon>Bacteria</taxon>
        <taxon>Bacillati</taxon>
        <taxon>Actinomycetota</taxon>
        <taxon>Actinomycetes</taxon>
        <taxon>Mycobacteriales</taxon>
        <taxon>Mycobacteriaceae</taxon>
        <taxon>Mycobacterium</taxon>
    </lineage>
</organism>
<name>A0A1V3XRD2_MYCKA</name>
<dbReference type="Proteomes" id="UP000189229">
    <property type="component" value="Unassembled WGS sequence"/>
</dbReference>
<proteinExistence type="predicted"/>
<accession>A0A1V3XRD2</accession>
<dbReference type="EMBL" id="MVBM01000001">
    <property type="protein sequence ID" value="OOK81765.1"/>
    <property type="molecule type" value="Genomic_DNA"/>
</dbReference>
<comment type="caution">
    <text evidence="3">The sequence shown here is derived from an EMBL/GenBank/DDBJ whole genome shotgun (WGS) entry which is preliminary data.</text>
</comment>
<evidence type="ECO:0000256" key="1">
    <source>
        <dbReference type="SAM" id="MobiDB-lite"/>
    </source>
</evidence>
<dbReference type="InterPro" id="IPR026816">
    <property type="entry name" value="Flavodoxin_dom"/>
</dbReference>
<dbReference type="Gene3D" id="3.40.50.360">
    <property type="match status" value="1"/>
</dbReference>
<dbReference type="PANTHER" id="PTHR38030:SF2">
    <property type="entry name" value="PROTOPORPHYRINOGEN IX DEHYDROGENASE [QUINONE]"/>
    <property type="match status" value="1"/>
</dbReference>
<dbReference type="GO" id="GO:0010181">
    <property type="term" value="F:FMN binding"/>
    <property type="evidence" value="ECO:0007669"/>
    <property type="project" value="TreeGrafter"/>
</dbReference>
<protein>
    <submittedName>
        <fullName evidence="3">Flavodoxin domain protein</fullName>
    </submittedName>
</protein>
<feature type="domain" description="Flavodoxin" evidence="2">
    <location>
        <begin position="18"/>
        <end position="97"/>
    </location>
</feature>
<reference evidence="3 4" key="1">
    <citation type="submission" date="2017-02" db="EMBL/GenBank/DDBJ databases">
        <title>Complete genome sequences of Mycobacterium kansasii strains isolated from rhesus macaques.</title>
        <authorList>
            <person name="Panda A."/>
            <person name="Nagaraj S."/>
            <person name="Zhao X."/>
            <person name="Tettelin H."/>
            <person name="Detolla L.J."/>
        </authorList>
    </citation>
    <scope>NUCLEOTIDE SEQUENCE [LARGE SCALE GENOMIC DNA]</scope>
    <source>
        <strain evidence="3 4">11-3813</strain>
    </source>
</reference>
<feature type="region of interest" description="Disordered" evidence="1">
    <location>
        <begin position="149"/>
        <end position="177"/>
    </location>
</feature>
<dbReference type="AlphaFoldDB" id="A0A1V3XRD2"/>
<dbReference type="GO" id="GO:0006783">
    <property type="term" value="P:heme biosynthetic process"/>
    <property type="evidence" value="ECO:0007669"/>
    <property type="project" value="TreeGrafter"/>
</dbReference>
<feature type="compositionally biased region" description="Basic and acidic residues" evidence="1">
    <location>
        <begin position="168"/>
        <end position="177"/>
    </location>
</feature>
<evidence type="ECO:0000259" key="2">
    <source>
        <dbReference type="Pfam" id="PF12724"/>
    </source>
</evidence>
<dbReference type="PANTHER" id="PTHR38030">
    <property type="entry name" value="PROTOPORPHYRINOGEN IX DEHYDROGENASE [MENAQUINONE]"/>
    <property type="match status" value="1"/>
</dbReference>
<evidence type="ECO:0000313" key="4">
    <source>
        <dbReference type="Proteomes" id="UP000189229"/>
    </source>
</evidence>
<dbReference type="InterPro" id="IPR052200">
    <property type="entry name" value="Protoporphyrinogen_IX_DH"/>
</dbReference>
<dbReference type="GO" id="GO:0070819">
    <property type="term" value="F:menaquinone-dependent protoporphyrinogen oxidase activity"/>
    <property type="evidence" value="ECO:0007669"/>
    <property type="project" value="TreeGrafter"/>
</dbReference>
<dbReference type="SUPFAM" id="SSF52218">
    <property type="entry name" value="Flavoproteins"/>
    <property type="match status" value="1"/>
</dbReference>